<name>A0A3S0V037_9PROT</name>
<protein>
    <recommendedName>
        <fullName evidence="2">Toxin CcdB</fullName>
    </recommendedName>
    <alternativeName>
        <fullName evidence="7">Cytotoxic protein CcdB</fullName>
    </alternativeName>
    <alternativeName>
        <fullName evidence="6">Protein LetD</fullName>
    </alternativeName>
</protein>
<keyword evidence="4" id="KW-0805">Transcription regulation</keyword>
<dbReference type="Pfam" id="PF01845">
    <property type="entry name" value="CcdB"/>
    <property type="match status" value="1"/>
</dbReference>
<dbReference type="EMBL" id="RZIJ01000015">
    <property type="protein sequence ID" value="RUQ68129.1"/>
    <property type="molecule type" value="Genomic_DNA"/>
</dbReference>
<proteinExistence type="inferred from homology"/>
<comment type="similarity">
    <text evidence="1">Belongs to the CcdB toxin family.</text>
</comment>
<evidence type="ECO:0000256" key="1">
    <source>
        <dbReference type="ARBA" id="ARBA00005230"/>
    </source>
</evidence>
<accession>A0A3S0V037</accession>
<gene>
    <name evidence="8" type="ORF">EJ913_18645</name>
</gene>
<dbReference type="AlphaFoldDB" id="A0A3S0V037"/>
<comment type="caution">
    <text evidence="8">The sequence shown here is derived from an EMBL/GenBank/DDBJ whole genome shotgun (WGS) entry which is preliminary data.</text>
</comment>
<evidence type="ECO:0000256" key="5">
    <source>
        <dbReference type="ARBA" id="ARBA00023163"/>
    </source>
</evidence>
<sequence length="106" mass="11294">MRFLDVCRNPAADGKPTHPIPYLLVVQGNYVAVSASRIVVPLVRPSDAGTPIRDIMPTVVVGGERFIAVTPQMGSVPVTRIGPVVSSALEAQSEIRRAIDVLTGDF</sequence>
<dbReference type="InterPro" id="IPR002712">
    <property type="entry name" value="CcdB"/>
</dbReference>
<dbReference type="Proteomes" id="UP000280346">
    <property type="component" value="Unassembled WGS sequence"/>
</dbReference>
<evidence type="ECO:0000256" key="3">
    <source>
        <dbReference type="ARBA" id="ARBA00022491"/>
    </source>
</evidence>
<evidence type="ECO:0000256" key="2">
    <source>
        <dbReference type="ARBA" id="ARBA00015075"/>
    </source>
</evidence>
<dbReference type="RefSeq" id="WP_127000603.1">
    <property type="nucleotide sequence ID" value="NZ_JBNPXW010000013.1"/>
</dbReference>
<dbReference type="GO" id="GO:0006276">
    <property type="term" value="P:plasmid maintenance"/>
    <property type="evidence" value="ECO:0007669"/>
    <property type="project" value="InterPro"/>
</dbReference>
<evidence type="ECO:0000256" key="6">
    <source>
        <dbReference type="ARBA" id="ARBA00029628"/>
    </source>
</evidence>
<evidence type="ECO:0000256" key="4">
    <source>
        <dbReference type="ARBA" id="ARBA00023015"/>
    </source>
</evidence>
<keyword evidence="3" id="KW-0678">Repressor</keyword>
<evidence type="ECO:0000313" key="8">
    <source>
        <dbReference type="EMBL" id="RUQ68129.1"/>
    </source>
</evidence>
<reference evidence="8 9" key="1">
    <citation type="submission" date="2018-12" db="EMBL/GenBank/DDBJ databases">
        <authorList>
            <person name="Yang Y."/>
        </authorList>
    </citation>
    <scope>NUCLEOTIDE SEQUENCE [LARGE SCALE GENOMIC DNA]</scope>
    <source>
        <strain evidence="8 9">GSF71</strain>
    </source>
</reference>
<keyword evidence="5" id="KW-0804">Transcription</keyword>
<evidence type="ECO:0000256" key="7">
    <source>
        <dbReference type="ARBA" id="ARBA00033135"/>
    </source>
</evidence>
<dbReference type="SUPFAM" id="SSF50118">
    <property type="entry name" value="Cell growth inhibitor/plasmid maintenance toxic component"/>
    <property type="match status" value="1"/>
</dbReference>
<dbReference type="OrthoDB" id="9813510at2"/>
<evidence type="ECO:0000313" key="9">
    <source>
        <dbReference type="Proteomes" id="UP000280346"/>
    </source>
</evidence>
<dbReference type="GO" id="GO:0008657">
    <property type="term" value="F:DNA topoisomerase type II (double strand cut, ATP-hydrolyzing) inhibitor activity"/>
    <property type="evidence" value="ECO:0007669"/>
    <property type="project" value="InterPro"/>
</dbReference>
<keyword evidence="9" id="KW-1185">Reference proteome</keyword>
<organism evidence="8 9">
    <name type="scientific">Azospirillum doebereinerae</name>
    <dbReference type="NCBI Taxonomy" id="92933"/>
    <lineage>
        <taxon>Bacteria</taxon>
        <taxon>Pseudomonadati</taxon>
        <taxon>Pseudomonadota</taxon>
        <taxon>Alphaproteobacteria</taxon>
        <taxon>Rhodospirillales</taxon>
        <taxon>Azospirillaceae</taxon>
        <taxon>Azospirillum</taxon>
    </lineage>
</organism>
<dbReference type="InterPro" id="IPR011067">
    <property type="entry name" value="Plasmid_toxin/cell-grow_inhib"/>
</dbReference>
<dbReference type="Gene3D" id="2.30.30.110">
    <property type="match status" value="1"/>
</dbReference>